<evidence type="ECO:0000313" key="3">
    <source>
        <dbReference type="Proteomes" id="UP001611075"/>
    </source>
</evidence>
<evidence type="ECO:0000259" key="1">
    <source>
        <dbReference type="Pfam" id="PF13460"/>
    </source>
</evidence>
<dbReference type="Gene3D" id="3.40.50.720">
    <property type="entry name" value="NAD(P)-binding Rossmann-like Domain"/>
    <property type="match status" value="1"/>
</dbReference>
<dbReference type="PANTHER" id="PTHR43162">
    <property type="match status" value="1"/>
</dbReference>
<sequence length="278" mass="29188">MILVTGATGTVGREVVSILTARGEPVRAVSRNPAAADLPAGVEVVAADLTDPASLAPHLTGVDAVFLIWPSADPALARRAAPEVARVIAARVPRIVYLSAPGAADQPESFWAVVERAVEESGAGWTFLRPTGFAANTLLWADQIRAGDVVRWPYGGAARSLIHERDLAEVAVAALTSDGHLGTRHLLSGPATLTQEEQVHAIGQALGRKLSWAEMPRDEAHALLAGAFGNAAFAASALDGWAAFVDHPEQVTTTVEAVTGRPARPYSEWAANHADTFH</sequence>
<dbReference type="PANTHER" id="PTHR43162:SF1">
    <property type="entry name" value="PRESTALK A DIFFERENTIATION PROTEIN A"/>
    <property type="match status" value="1"/>
</dbReference>
<reference evidence="2 3" key="1">
    <citation type="submission" date="2024-10" db="EMBL/GenBank/DDBJ databases">
        <title>The Natural Products Discovery Center: Release of the First 8490 Sequenced Strains for Exploring Actinobacteria Biosynthetic Diversity.</title>
        <authorList>
            <person name="Kalkreuter E."/>
            <person name="Kautsar S.A."/>
            <person name="Yang D."/>
            <person name="Bader C.D."/>
            <person name="Teijaro C.N."/>
            <person name="Fluegel L."/>
            <person name="Davis C.M."/>
            <person name="Simpson J.R."/>
            <person name="Lauterbach L."/>
            <person name="Steele A.D."/>
            <person name="Gui C."/>
            <person name="Meng S."/>
            <person name="Li G."/>
            <person name="Viehrig K."/>
            <person name="Ye F."/>
            <person name="Su P."/>
            <person name="Kiefer A.F."/>
            <person name="Nichols A."/>
            <person name="Cepeda A.J."/>
            <person name="Yan W."/>
            <person name="Fan B."/>
            <person name="Jiang Y."/>
            <person name="Adhikari A."/>
            <person name="Zheng C.-J."/>
            <person name="Schuster L."/>
            <person name="Cowan T.M."/>
            <person name="Smanski M.J."/>
            <person name="Chevrette M.G."/>
            <person name="De Carvalho L.P.S."/>
            <person name="Shen B."/>
        </authorList>
    </citation>
    <scope>NUCLEOTIDE SEQUENCE [LARGE SCALE GENOMIC DNA]</scope>
    <source>
        <strain evidence="2 3">NPDC021253</strain>
    </source>
</reference>
<gene>
    <name evidence="2" type="ORF">ACH4OY_08855</name>
</gene>
<dbReference type="EMBL" id="JBIRPU010000004">
    <property type="protein sequence ID" value="MFI0792795.1"/>
    <property type="molecule type" value="Genomic_DNA"/>
</dbReference>
<dbReference type="InterPro" id="IPR016040">
    <property type="entry name" value="NAD(P)-bd_dom"/>
</dbReference>
<dbReference type="InterPro" id="IPR036291">
    <property type="entry name" value="NAD(P)-bd_dom_sf"/>
</dbReference>
<dbReference type="Proteomes" id="UP001611075">
    <property type="component" value="Unassembled WGS sequence"/>
</dbReference>
<organism evidence="2 3">
    <name type="scientific">Micromonospora rubida</name>
    <dbReference type="NCBI Taxonomy" id="2697657"/>
    <lineage>
        <taxon>Bacteria</taxon>
        <taxon>Bacillati</taxon>
        <taxon>Actinomycetota</taxon>
        <taxon>Actinomycetes</taxon>
        <taxon>Micromonosporales</taxon>
        <taxon>Micromonosporaceae</taxon>
        <taxon>Micromonospora</taxon>
    </lineage>
</organism>
<dbReference type="RefSeq" id="WP_396677762.1">
    <property type="nucleotide sequence ID" value="NZ_JBIRPU010000004.1"/>
</dbReference>
<dbReference type="InterPro" id="IPR051604">
    <property type="entry name" value="Ergot_Alk_Oxidoreductase"/>
</dbReference>
<dbReference type="Gene3D" id="3.90.25.10">
    <property type="entry name" value="UDP-galactose 4-epimerase, domain 1"/>
    <property type="match status" value="1"/>
</dbReference>
<proteinExistence type="predicted"/>
<name>A0ABW7SGH4_9ACTN</name>
<dbReference type="SUPFAM" id="SSF51735">
    <property type="entry name" value="NAD(P)-binding Rossmann-fold domains"/>
    <property type="match status" value="1"/>
</dbReference>
<comment type="caution">
    <text evidence="2">The sequence shown here is derived from an EMBL/GenBank/DDBJ whole genome shotgun (WGS) entry which is preliminary data.</text>
</comment>
<keyword evidence="3" id="KW-1185">Reference proteome</keyword>
<feature type="domain" description="NAD(P)-binding" evidence="1">
    <location>
        <begin position="6"/>
        <end position="177"/>
    </location>
</feature>
<dbReference type="Pfam" id="PF13460">
    <property type="entry name" value="NAD_binding_10"/>
    <property type="match status" value="1"/>
</dbReference>
<accession>A0ABW7SGH4</accession>
<protein>
    <submittedName>
        <fullName evidence="2">SDR family oxidoreductase</fullName>
    </submittedName>
</protein>
<evidence type="ECO:0000313" key="2">
    <source>
        <dbReference type="EMBL" id="MFI0792795.1"/>
    </source>
</evidence>